<evidence type="ECO:0000313" key="3">
    <source>
        <dbReference type="Proteomes" id="UP001564657"/>
    </source>
</evidence>
<sequence length="51" mass="5350">MKTAGKTGTASLGNQDQIERIDYAEYVGYAPLDNPRISVCVVVFDGGQGSG</sequence>
<comment type="caution">
    <text evidence="2">The sequence shown here is derived from an EMBL/GenBank/DDBJ whole genome shotgun (WGS) entry which is preliminary data.</text>
</comment>
<dbReference type="SUPFAM" id="SSF56601">
    <property type="entry name" value="beta-lactamase/transpeptidase-like"/>
    <property type="match status" value="1"/>
</dbReference>
<evidence type="ECO:0000313" key="2">
    <source>
        <dbReference type="EMBL" id="MEY8001222.1"/>
    </source>
</evidence>
<dbReference type="RefSeq" id="WP_369705173.1">
    <property type="nucleotide sequence ID" value="NZ_JBGEWD010000015.1"/>
</dbReference>
<name>A0ABV4BSL9_9CLOT</name>
<dbReference type="Proteomes" id="UP001564657">
    <property type="component" value="Unassembled WGS sequence"/>
</dbReference>
<protein>
    <submittedName>
        <fullName evidence="2">Penicillin-binding transpeptidase domain-containing protein</fullName>
    </submittedName>
</protein>
<keyword evidence="3" id="KW-1185">Reference proteome</keyword>
<dbReference type="Gene3D" id="3.40.710.10">
    <property type="entry name" value="DD-peptidase/beta-lactamase superfamily"/>
    <property type="match status" value="1"/>
</dbReference>
<accession>A0ABV4BSL9</accession>
<feature type="domain" description="Penicillin-binding protein transpeptidase" evidence="1">
    <location>
        <begin position="2"/>
        <end position="47"/>
    </location>
</feature>
<dbReference type="InterPro" id="IPR012338">
    <property type="entry name" value="Beta-lactam/transpept-like"/>
</dbReference>
<dbReference type="InterPro" id="IPR001460">
    <property type="entry name" value="PCN-bd_Tpept"/>
</dbReference>
<evidence type="ECO:0000259" key="1">
    <source>
        <dbReference type="Pfam" id="PF00905"/>
    </source>
</evidence>
<organism evidence="2 3">
    <name type="scientific">Clostridium moutaii</name>
    <dbReference type="NCBI Taxonomy" id="3240932"/>
    <lineage>
        <taxon>Bacteria</taxon>
        <taxon>Bacillati</taxon>
        <taxon>Bacillota</taxon>
        <taxon>Clostridia</taxon>
        <taxon>Eubacteriales</taxon>
        <taxon>Clostridiaceae</taxon>
        <taxon>Clostridium</taxon>
    </lineage>
</organism>
<gene>
    <name evidence="2" type="ORF">AB8U03_13655</name>
</gene>
<reference evidence="2 3" key="1">
    <citation type="submission" date="2024-08" db="EMBL/GenBank/DDBJ databases">
        <title>Clostridium lapicellarii sp. nov., and Clostridium renhuaiense sp. nov., two species isolated from the mud in a fermentation cellar used for producing sauce-flavour Chinese liquors.</title>
        <authorList>
            <person name="Yang F."/>
            <person name="Wang H."/>
            <person name="Chen L.Q."/>
            <person name="Zhou N."/>
            <person name="Lu J.J."/>
            <person name="Pu X.X."/>
            <person name="Wan B."/>
            <person name="Wang L."/>
            <person name="Liu S.J."/>
        </authorList>
    </citation>
    <scope>NUCLEOTIDE SEQUENCE [LARGE SCALE GENOMIC DNA]</scope>
    <source>
        <strain evidence="2 3">MT-5</strain>
    </source>
</reference>
<proteinExistence type="predicted"/>
<dbReference type="EMBL" id="JBGEWD010000015">
    <property type="protein sequence ID" value="MEY8001222.1"/>
    <property type="molecule type" value="Genomic_DNA"/>
</dbReference>
<dbReference type="Pfam" id="PF00905">
    <property type="entry name" value="Transpeptidase"/>
    <property type="match status" value="1"/>
</dbReference>